<dbReference type="InterPro" id="IPR042186">
    <property type="entry name" value="FimD_plug_dom"/>
</dbReference>
<dbReference type="Pfam" id="PF13953">
    <property type="entry name" value="PapC_C"/>
    <property type="match status" value="1"/>
</dbReference>
<dbReference type="Proteomes" id="UP001565471">
    <property type="component" value="Unassembled WGS sequence"/>
</dbReference>
<dbReference type="EMBL" id="JBGBZA010000002">
    <property type="protein sequence ID" value="MEY9318992.1"/>
    <property type="molecule type" value="Genomic_DNA"/>
</dbReference>
<dbReference type="PANTHER" id="PTHR30451:SF5">
    <property type="entry name" value="SLR0019 PROTEIN"/>
    <property type="match status" value="1"/>
</dbReference>
<accession>A0ABV4F7Z5</accession>
<reference evidence="2 3" key="1">
    <citation type="submission" date="2024-07" db="EMBL/GenBank/DDBJ databases">
        <title>Genomic Encyclopedia of Type Strains, Phase V (KMG-V): Genome sequencing to study the core and pangenomes of soil and plant-associated prokaryotes.</title>
        <authorList>
            <person name="Whitman W."/>
        </authorList>
    </citation>
    <scope>NUCLEOTIDE SEQUENCE [LARGE SCALE GENOMIC DNA]</scope>
    <source>
        <strain evidence="2 3">USDA 415</strain>
    </source>
</reference>
<organism evidence="2 3">
    <name type="scientific">Bradyrhizobium elkanii</name>
    <dbReference type="NCBI Taxonomy" id="29448"/>
    <lineage>
        <taxon>Bacteria</taxon>
        <taxon>Pseudomonadati</taxon>
        <taxon>Pseudomonadota</taxon>
        <taxon>Alphaproteobacteria</taxon>
        <taxon>Hyphomicrobiales</taxon>
        <taxon>Nitrobacteraceae</taxon>
        <taxon>Bradyrhizobium</taxon>
    </lineage>
</organism>
<proteinExistence type="predicted"/>
<feature type="domain" description="PapC-like C-terminal" evidence="1">
    <location>
        <begin position="260"/>
        <end position="319"/>
    </location>
</feature>
<dbReference type="Gene3D" id="2.60.40.2610">
    <property type="entry name" value="Outer membrane usher protein FimD, plug domain"/>
    <property type="match status" value="1"/>
</dbReference>
<dbReference type="InterPro" id="IPR025949">
    <property type="entry name" value="PapC-like_C"/>
</dbReference>
<comment type="caution">
    <text evidence="2">The sequence shown here is derived from an EMBL/GenBank/DDBJ whole genome shotgun (WGS) entry which is preliminary data.</text>
</comment>
<keyword evidence="3" id="KW-1185">Reference proteome</keyword>
<dbReference type="Gene3D" id="2.60.40.2070">
    <property type="match status" value="1"/>
</dbReference>
<protein>
    <submittedName>
        <fullName evidence="2">Outer membrane usher protein FimD/PapC</fullName>
    </submittedName>
</protein>
<name>A0ABV4F7Z5_BRAEL</name>
<evidence type="ECO:0000259" key="1">
    <source>
        <dbReference type="Pfam" id="PF13953"/>
    </source>
</evidence>
<gene>
    <name evidence="2" type="ORF">ABIF29_005791</name>
</gene>
<dbReference type="RefSeq" id="WP_016841857.1">
    <property type="nucleotide sequence ID" value="NZ_CP126004.1"/>
</dbReference>
<evidence type="ECO:0000313" key="2">
    <source>
        <dbReference type="EMBL" id="MEY9318992.1"/>
    </source>
</evidence>
<dbReference type="InterPro" id="IPR043142">
    <property type="entry name" value="PapC-like_C_sf"/>
</dbReference>
<evidence type="ECO:0000313" key="3">
    <source>
        <dbReference type="Proteomes" id="UP001565471"/>
    </source>
</evidence>
<dbReference type="PANTHER" id="PTHR30451">
    <property type="entry name" value="OUTER MEMBRANE USHER PROTEIN"/>
    <property type="match status" value="1"/>
</dbReference>
<dbReference type="InterPro" id="IPR000015">
    <property type="entry name" value="Fimb_usher"/>
</dbReference>
<sequence>MVPKALDQVTLSMPLSFDRSNINLSYTQLESALGDRNRIVGLSFSRNFFRNSTIFVTAFKDIDDRKSFGIFAGISMPFGNDVTVSTGVQSGPTGASVVTDAMKSERLETGSYGARVRDSEGSIPDRSATASYRASFGRVEVGVQQYGSNTRATAQIDGSIAFAGGGVFFGNRIDDAFAVVNAGAPNVAVQYENRPVGVTDSRGLLLVPYLNSYQKNKISIDPKNLPVDADVPSTREVVVPADRSGVVVNFGISETPKAALVTFTDSKGKPLAVGAQGHLESGKQTFVIGYDGQGYISGLTDQNVATIDLPDGSSCRAAFGYAPKPGEQVAIKDVICQ</sequence>
<dbReference type="Pfam" id="PF00577">
    <property type="entry name" value="Usher"/>
    <property type="match status" value="1"/>
</dbReference>